<keyword evidence="1" id="KW-0812">Transmembrane</keyword>
<evidence type="ECO:0000313" key="2">
    <source>
        <dbReference type="EMBL" id="MBX08223.1"/>
    </source>
</evidence>
<name>A0A2P2KR64_RHIMU</name>
<proteinExistence type="predicted"/>
<keyword evidence="1" id="KW-0472">Membrane</keyword>
<protein>
    <submittedName>
        <fullName evidence="2">Uncharacterized protein</fullName>
    </submittedName>
</protein>
<reference evidence="2" key="1">
    <citation type="submission" date="2018-02" db="EMBL/GenBank/DDBJ databases">
        <title>Rhizophora mucronata_Transcriptome.</title>
        <authorList>
            <person name="Meera S.P."/>
            <person name="Sreeshan A."/>
            <person name="Augustine A."/>
        </authorList>
    </citation>
    <scope>NUCLEOTIDE SEQUENCE</scope>
    <source>
        <tissue evidence="2">Leaf</tissue>
    </source>
</reference>
<evidence type="ECO:0000256" key="1">
    <source>
        <dbReference type="SAM" id="Phobius"/>
    </source>
</evidence>
<keyword evidence="1" id="KW-1133">Transmembrane helix</keyword>
<organism evidence="2">
    <name type="scientific">Rhizophora mucronata</name>
    <name type="common">Asiatic mangrove</name>
    <dbReference type="NCBI Taxonomy" id="61149"/>
    <lineage>
        <taxon>Eukaryota</taxon>
        <taxon>Viridiplantae</taxon>
        <taxon>Streptophyta</taxon>
        <taxon>Embryophyta</taxon>
        <taxon>Tracheophyta</taxon>
        <taxon>Spermatophyta</taxon>
        <taxon>Magnoliopsida</taxon>
        <taxon>eudicotyledons</taxon>
        <taxon>Gunneridae</taxon>
        <taxon>Pentapetalae</taxon>
        <taxon>rosids</taxon>
        <taxon>fabids</taxon>
        <taxon>Malpighiales</taxon>
        <taxon>Rhizophoraceae</taxon>
        <taxon>Rhizophora</taxon>
    </lineage>
</organism>
<dbReference type="EMBL" id="GGEC01027739">
    <property type="protein sequence ID" value="MBX08223.1"/>
    <property type="molecule type" value="Transcribed_RNA"/>
</dbReference>
<sequence>MEPRTAPAPTMNAHFSLSSMLFLLFFCVFASPLS</sequence>
<feature type="transmembrane region" description="Helical" evidence="1">
    <location>
        <begin position="12"/>
        <end position="33"/>
    </location>
</feature>
<accession>A0A2P2KR64</accession>
<dbReference type="AlphaFoldDB" id="A0A2P2KR64"/>